<feature type="domain" description="Alpha-D-phosphohexomutase alpha/beta/alpha" evidence="6">
    <location>
        <begin position="389"/>
        <end position="528"/>
    </location>
</feature>
<name>A0A7J6RIU7_PEROL</name>
<dbReference type="InterPro" id="IPR037185">
    <property type="entry name" value="EmrE-like"/>
</dbReference>
<evidence type="ECO:0000256" key="2">
    <source>
        <dbReference type="ARBA" id="ARBA00022723"/>
    </source>
</evidence>
<dbReference type="GO" id="GO:0005975">
    <property type="term" value="P:carbohydrate metabolic process"/>
    <property type="evidence" value="ECO:0007669"/>
    <property type="project" value="InterPro"/>
</dbReference>
<keyword evidence="2" id="KW-0479">Metal-binding</keyword>
<feature type="transmembrane region" description="Helical" evidence="5">
    <location>
        <begin position="127"/>
        <end position="144"/>
    </location>
</feature>
<comment type="caution">
    <text evidence="8">The sequence shown here is derived from an EMBL/GenBank/DDBJ whole genome shotgun (WGS) entry which is preliminary data.</text>
</comment>
<feature type="transmembrane region" description="Helical" evidence="5">
    <location>
        <begin position="98"/>
        <end position="115"/>
    </location>
</feature>
<dbReference type="InterPro" id="IPR005844">
    <property type="entry name" value="A-D-PHexomutase_a/b/a-I"/>
</dbReference>
<feature type="transmembrane region" description="Helical" evidence="5">
    <location>
        <begin position="308"/>
        <end position="326"/>
    </location>
</feature>
<dbReference type="SUPFAM" id="SSF53738">
    <property type="entry name" value="Phosphoglucomutase, first 3 domains"/>
    <property type="match status" value="2"/>
</dbReference>
<dbReference type="InterPro" id="IPR016055">
    <property type="entry name" value="A-D-PHexomutase_a/b/a-I/II/III"/>
</dbReference>
<dbReference type="GO" id="GO:0046872">
    <property type="term" value="F:metal ion binding"/>
    <property type="evidence" value="ECO:0007669"/>
    <property type="project" value="UniProtKB-KW"/>
</dbReference>
<feature type="transmembrane region" description="Helical" evidence="5">
    <location>
        <begin position="151"/>
        <end position="169"/>
    </location>
</feature>
<evidence type="ECO:0000256" key="3">
    <source>
        <dbReference type="ARBA" id="ARBA00022842"/>
    </source>
</evidence>
<feature type="transmembrane region" description="Helical" evidence="5">
    <location>
        <begin position="43"/>
        <end position="63"/>
    </location>
</feature>
<reference evidence="8 9" key="1">
    <citation type="submission" date="2020-04" db="EMBL/GenBank/DDBJ databases">
        <title>Perkinsus olseni comparative genomics.</title>
        <authorList>
            <person name="Bogema D.R."/>
        </authorList>
    </citation>
    <scope>NUCLEOTIDE SEQUENCE [LARGE SCALE GENOMIC DNA]</scope>
    <source>
        <strain evidence="8 9">ATCC PRA-207</strain>
    </source>
</reference>
<comment type="similarity">
    <text evidence="1">Belongs to the phosphohexose mutase family.</text>
</comment>
<dbReference type="Gene3D" id="3.40.120.10">
    <property type="entry name" value="Alpha-D-Glucose-1,6-Bisphosphate, subunit A, domain 3"/>
    <property type="match status" value="2"/>
</dbReference>
<evidence type="ECO:0000313" key="8">
    <source>
        <dbReference type="EMBL" id="KAF4720704.1"/>
    </source>
</evidence>
<dbReference type="PANTHER" id="PTHR45745:SF1">
    <property type="entry name" value="PHOSPHOGLUCOMUTASE 2B-RELATED"/>
    <property type="match status" value="1"/>
</dbReference>
<evidence type="ECO:0000313" key="9">
    <source>
        <dbReference type="Proteomes" id="UP000553632"/>
    </source>
</evidence>
<dbReference type="Proteomes" id="UP000553632">
    <property type="component" value="Unassembled WGS sequence"/>
</dbReference>
<dbReference type="GO" id="GO:0005634">
    <property type="term" value="C:nucleus"/>
    <property type="evidence" value="ECO:0007669"/>
    <property type="project" value="TreeGrafter"/>
</dbReference>
<keyword evidence="5" id="KW-0812">Transmembrane</keyword>
<proteinExistence type="inferred from homology"/>
<dbReference type="GO" id="GO:0006166">
    <property type="term" value="P:purine ribonucleoside salvage"/>
    <property type="evidence" value="ECO:0007669"/>
    <property type="project" value="TreeGrafter"/>
</dbReference>
<feature type="transmembrane region" description="Helical" evidence="5">
    <location>
        <begin position="189"/>
        <end position="208"/>
    </location>
</feature>
<protein>
    <submittedName>
        <fullName evidence="8">Phosphoglucomutase-2</fullName>
    </submittedName>
</protein>
<dbReference type="GO" id="GO:0008973">
    <property type="term" value="F:phosphopentomutase activity"/>
    <property type="evidence" value="ECO:0007669"/>
    <property type="project" value="TreeGrafter"/>
</dbReference>
<accession>A0A7J6RIU7</accession>
<dbReference type="Pfam" id="PF02878">
    <property type="entry name" value="PGM_PMM_I"/>
    <property type="match status" value="1"/>
</dbReference>
<sequence length="639" mass="69324">MATSATRRMLLGLAVMAVVVITFVASGAVIQLIFTSGDYDKPVALTVYSLTLSVLLLACRNYIHMPDGQENPAETSLLTESGTAVPAEKEPTWPKRRLVWALGAMWFASQLTYNISLKYTSVATNSSLSSCSSVFTFIFSIVLLRYPLCRAAPISAVLMCVLGVLITALNRPSPKTDLAVQENILGDCLALGSACCYGLFTCCLKLWVPDERMVAYVFGMFGVVAFALGVPLLALCHVTGLEALALPTWGQFGAMTANAVLGSVASDYLLSVAVILLSPLSAAVGLSLTIPLSLVVDSTILGLHSFKGVYTLGSALVFGAVVLISWDTYNIDLEKEAEVVSPQARGQEEPLVRAVNNWLSLDFDKNTRKEAQELSPEQVEDRLNPDHRMEFGTAGLRGEMGAGFNRINCLTVMQAAQGLCMQLIEKFGEDALSQRGVVFGYDGRHNSRQFAHVASAVFLTKGAKVYLIDKTSVTPSNPFLIVHFHALAGGQMTASHNPKQYNGFKVYGDNGAQIIPPVDSEIEAKIADNLTPWEDALNMLDLDTCLLKADAQSKTIDPYDDALYTYIEQMYHELCRFPDLNKECNLKFVYTAMQGVGLPFATGLLDKFGIPKSCVSIVEAQAHPDPEFSTVAFPNPEEK</sequence>
<evidence type="ECO:0000256" key="5">
    <source>
        <dbReference type="SAM" id="Phobius"/>
    </source>
</evidence>
<dbReference type="Pfam" id="PF02879">
    <property type="entry name" value="PGM_PMM_II"/>
    <property type="match status" value="1"/>
</dbReference>
<dbReference type="AlphaFoldDB" id="A0A7J6RIU7"/>
<evidence type="ECO:0000259" key="7">
    <source>
        <dbReference type="Pfam" id="PF02879"/>
    </source>
</evidence>
<dbReference type="OMA" id="WTEMADV"/>
<keyword evidence="4" id="KW-0413">Isomerase</keyword>
<evidence type="ECO:0000256" key="4">
    <source>
        <dbReference type="ARBA" id="ARBA00023235"/>
    </source>
</evidence>
<dbReference type="SUPFAM" id="SSF103481">
    <property type="entry name" value="Multidrug resistance efflux transporter EmrE"/>
    <property type="match status" value="1"/>
</dbReference>
<organism evidence="8 9">
    <name type="scientific">Perkinsus olseni</name>
    <name type="common">Perkinsus atlanticus</name>
    <dbReference type="NCBI Taxonomy" id="32597"/>
    <lineage>
        <taxon>Eukaryota</taxon>
        <taxon>Sar</taxon>
        <taxon>Alveolata</taxon>
        <taxon>Perkinsozoa</taxon>
        <taxon>Perkinsea</taxon>
        <taxon>Perkinsida</taxon>
        <taxon>Perkinsidae</taxon>
        <taxon>Perkinsus</taxon>
    </lineage>
</organism>
<dbReference type="InterPro" id="IPR005845">
    <property type="entry name" value="A-D-PHexomutase_a/b/a-II"/>
</dbReference>
<evidence type="ECO:0000256" key="1">
    <source>
        <dbReference type="ARBA" id="ARBA00010231"/>
    </source>
</evidence>
<dbReference type="EMBL" id="JABANO010025162">
    <property type="protein sequence ID" value="KAF4720704.1"/>
    <property type="molecule type" value="Genomic_DNA"/>
</dbReference>
<keyword evidence="9" id="KW-1185">Reference proteome</keyword>
<gene>
    <name evidence="8" type="primary">PGM2_3</name>
    <name evidence="8" type="ORF">FOZ63_004600</name>
</gene>
<keyword evidence="3" id="KW-0460">Magnesium</keyword>
<feature type="transmembrane region" description="Helical" evidence="5">
    <location>
        <begin position="215"/>
        <end position="240"/>
    </location>
</feature>
<feature type="non-terminal residue" evidence="8">
    <location>
        <position position="1"/>
    </location>
</feature>
<evidence type="ECO:0000259" key="6">
    <source>
        <dbReference type="Pfam" id="PF02878"/>
    </source>
</evidence>
<keyword evidence="5" id="KW-1133">Transmembrane helix</keyword>
<feature type="domain" description="Alpha-D-phosphohexomutase alpha/beta/alpha" evidence="7">
    <location>
        <begin position="566"/>
        <end position="638"/>
    </location>
</feature>
<keyword evidence="5" id="KW-0472">Membrane</keyword>
<dbReference type="PANTHER" id="PTHR45745">
    <property type="entry name" value="PHOSPHOMANNOMUTASE 45A"/>
    <property type="match status" value="1"/>
</dbReference>
<feature type="transmembrane region" description="Helical" evidence="5">
    <location>
        <begin position="268"/>
        <end position="296"/>
    </location>
</feature>